<sequence length="780" mass="88697">MEMDFSVETSNSLDFDVIDEDVEEKMQVRVDSCLLCAEPALTFDQEGNLIKSETILFDFCGKKESEFNKEQLFLSLCKCFGLSLVKPRGKGRDNNETGNQWGLQLHPFPFCDSCEQLLESLSQVYSQLEELRTAIHLKTEGAEASYQRDNLYEKHDKAYLAFRKDALRKESTVTEPIKQKRRRKGKVSSGGGAGSASVSASKSNGFFRKAKCSRAKKRKDSIKNVQFLTESINQEEFGESEGLKTDCEAVLKKRGRRLRPSQRQRYTEESCSDREEEEKRNGNEDEGSTAPPTPVPKVRVRVRGPGKKKKREKCVPKRNQDDARNVSKCKDTVPVRVGKNRRILLQRSTRTLANNQGYLERDGTTGSITYSTGFGNRFGKNRTELIFTQVEGEDGIKYECTTCLQIIPLVIQTRKQQQLFRQHYLVAHTNRFKCRLCPHSVAINYCDRTDLFTHLSANHNVQTMERYHAAIKAKAPRAPATVKSFPTLASGSEKKDSIPIPKEMDRGCKICGMPLTSGMDLRSREYRQHLLSHMNEEEKTEALLLHGRRYKELVTPPTLQQLESGSVSQCQSCGKFITQGDQGLRRHLLDFHPEQVVSSPFPREKEAAICNICGVVLSSKTSVETHMKRVHPDGKWDGPFKCKFPGCPENWRDEPSLKIHVEVEHGQSEEAVSGVLCRLCGRVLATAWALKLHGLVHSGERPHKCHFCPMAFPLKSTLKQHLSTKHAVGAQVWKCEHPGCDKLFPNRIYFRIHMRDVHGVFVLKRKNKRENLDLAHECRN</sequence>
<evidence type="ECO:0000256" key="7">
    <source>
        <dbReference type="PROSITE-ProRule" id="PRU00042"/>
    </source>
</evidence>
<feature type="domain" description="C2H2-type" evidence="9">
    <location>
        <begin position="675"/>
        <end position="702"/>
    </location>
</feature>
<dbReference type="Gene3D" id="3.30.160.60">
    <property type="entry name" value="Classic Zinc Finger"/>
    <property type="match status" value="2"/>
</dbReference>
<dbReference type="PANTHER" id="PTHR24406">
    <property type="entry name" value="TRANSCRIPTIONAL REPRESSOR CTCFL-RELATED"/>
    <property type="match status" value="1"/>
</dbReference>
<dbReference type="PROSITE" id="PS00028">
    <property type="entry name" value="ZINC_FINGER_C2H2_1"/>
    <property type="match status" value="5"/>
</dbReference>
<evidence type="ECO:0000256" key="3">
    <source>
        <dbReference type="ARBA" id="ARBA00022737"/>
    </source>
</evidence>
<evidence type="ECO:0000313" key="11">
    <source>
        <dbReference type="Proteomes" id="UP001642540"/>
    </source>
</evidence>
<evidence type="ECO:0000256" key="6">
    <source>
        <dbReference type="ARBA" id="ARBA00023242"/>
    </source>
</evidence>
<dbReference type="EMBL" id="CAXLJM020000173">
    <property type="protein sequence ID" value="CAL8148604.1"/>
    <property type="molecule type" value="Genomic_DNA"/>
</dbReference>
<keyword evidence="4 7" id="KW-0863">Zinc-finger</keyword>
<feature type="compositionally biased region" description="Basic and acidic residues" evidence="8">
    <location>
        <begin position="313"/>
        <end position="326"/>
    </location>
</feature>
<dbReference type="Proteomes" id="UP001642540">
    <property type="component" value="Unassembled WGS sequence"/>
</dbReference>
<accession>A0ABP1S9T1</accession>
<evidence type="ECO:0000256" key="5">
    <source>
        <dbReference type="ARBA" id="ARBA00022833"/>
    </source>
</evidence>
<keyword evidence="5" id="KW-0862">Zinc</keyword>
<dbReference type="InterPro" id="IPR013087">
    <property type="entry name" value="Znf_C2H2_type"/>
</dbReference>
<dbReference type="PROSITE" id="PS50157">
    <property type="entry name" value="ZINC_FINGER_C2H2_2"/>
    <property type="match status" value="2"/>
</dbReference>
<evidence type="ECO:0000313" key="10">
    <source>
        <dbReference type="EMBL" id="CAL8148604.1"/>
    </source>
</evidence>
<dbReference type="SMART" id="SM00355">
    <property type="entry name" value="ZnF_C2H2"/>
    <property type="match status" value="7"/>
</dbReference>
<dbReference type="SUPFAM" id="SSF57667">
    <property type="entry name" value="beta-beta-alpha zinc fingers"/>
    <property type="match status" value="2"/>
</dbReference>
<feature type="domain" description="C2H2-type" evidence="9">
    <location>
        <begin position="733"/>
        <end position="758"/>
    </location>
</feature>
<keyword evidence="3" id="KW-0677">Repeat</keyword>
<gene>
    <name evidence="10" type="ORF">ODALV1_LOCUS31473</name>
</gene>
<comment type="caution">
    <text evidence="10">The sequence shown here is derived from an EMBL/GenBank/DDBJ whole genome shotgun (WGS) entry which is preliminary data.</text>
</comment>
<evidence type="ECO:0000256" key="8">
    <source>
        <dbReference type="SAM" id="MobiDB-lite"/>
    </source>
</evidence>
<dbReference type="InterPro" id="IPR050888">
    <property type="entry name" value="ZnF_C2H2-type_TF"/>
</dbReference>
<keyword evidence="11" id="KW-1185">Reference proteome</keyword>
<reference evidence="10 11" key="1">
    <citation type="submission" date="2024-08" db="EMBL/GenBank/DDBJ databases">
        <authorList>
            <person name="Cucini C."/>
            <person name="Frati F."/>
        </authorList>
    </citation>
    <scope>NUCLEOTIDE SEQUENCE [LARGE SCALE GENOMIC DNA]</scope>
</reference>
<organism evidence="10 11">
    <name type="scientific">Orchesella dallaii</name>
    <dbReference type="NCBI Taxonomy" id="48710"/>
    <lineage>
        <taxon>Eukaryota</taxon>
        <taxon>Metazoa</taxon>
        <taxon>Ecdysozoa</taxon>
        <taxon>Arthropoda</taxon>
        <taxon>Hexapoda</taxon>
        <taxon>Collembola</taxon>
        <taxon>Entomobryomorpha</taxon>
        <taxon>Entomobryoidea</taxon>
        <taxon>Orchesellidae</taxon>
        <taxon>Orchesellinae</taxon>
        <taxon>Orchesella</taxon>
    </lineage>
</organism>
<comment type="subcellular location">
    <subcellularLocation>
        <location evidence="1">Nucleus</location>
    </subcellularLocation>
</comment>
<keyword evidence="6" id="KW-0539">Nucleus</keyword>
<dbReference type="InterPro" id="IPR036236">
    <property type="entry name" value="Znf_C2H2_sf"/>
</dbReference>
<feature type="region of interest" description="Disordered" evidence="8">
    <location>
        <begin position="255"/>
        <end position="326"/>
    </location>
</feature>
<evidence type="ECO:0000256" key="1">
    <source>
        <dbReference type="ARBA" id="ARBA00004123"/>
    </source>
</evidence>
<evidence type="ECO:0000256" key="2">
    <source>
        <dbReference type="ARBA" id="ARBA00022723"/>
    </source>
</evidence>
<name>A0ABP1S9T1_9HEXA</name>
<keyword evidence="2" id="KW-0479">Metal-binding</keyword>
<evidence type="ECO:0000256" key="4">
    <source>
        <dbReference type="ARBA" id="ARBA00022771"/>
    </source>
</evidence>
<protein>
    <recommendedName>
        <fullName evidence="9">C2H2-type domain-containing protein</fullName>
    </recommendedName>
</protein>
<feature type="region of interest" description="Disordered" evidence="8">
    <location>
        <begin position="171"/>
        <end position="200"/>
    </location>
</feature>
<evidence type="ECO:0000259" key="9">
    <source>
        <dbReference type="PROSITE" id="PS50157"/>
    </source>
</evidence>
<feature type="compositionally biased region" description="Basic residues" evidence="8">
    <location>
        <begin position="298"/>
        <end position="312"/>
    </location>
</feature>
<feature type="compositionally biased region" description="Basic and acidic residues" evidence="8">
    <location>
        <begin position="265"/>
        <end position="283"/>
    </location>
</feature>
<proteinExistence type="predicted"/>